<evidence type="ECO:0000313" key="2">
    <source>
        <dbReference type="Proteomes" id="UP000729701"/>
    </source>
</evidence>
<organism evidence="1 2">
    <name type="scientific">Cyanomargarita calcarea GSE-NOS-MK-12-04C</name>
    <dbReference type="NCBI Taxonomy" id="2839659"/>
    <lineage>
        <taxon>Bacteria</taxon>
        <taxon>Bacillati</taxon>
        <taxon>Cyanobacteriota</taxon>
        <taxon>Cyanophyceae</taxon>
        <taxon>Nostocales</taxon>
        <taxon>Cyanomargaritaceae</taxon>
        <taxon>Cyanomargarita</taxon>
    </lineage>
</organism>
<name>A0A951UUT2_9CYAN</name>
<comment type="caution">
    <text evidence="1">The sequence shown here is derived from an EMBL/GenBank/DDBJ whole genome shotgun (WGS) entry which is preliminary data.</text>
</comment>
<dbReference type="EMBL" id="JAHHGZ010000011">
    <property type="protein sequence ID" value="MBW4668220.1"/>
    <property type="molecule type" value="Genomic_DNA"/>
</dbReference>
<reference evidence="1" key="1">
    <citation type="submission" date="2021-05" db="EMBL/GenBank/DDBJ databases">
        <authorList>
            <person name="Pietrasiak N."/>
            <person name="Ward R."/>
            <person name="Stajich J.E."/>
            <person name="Kurbessoian T."/>
        </authorList>
    </citation>
    <scope>NUCLEOTIDE SEQUENCE</scope>
    <source>
        <strain evidence="1">GSE-NOS-MK-12-04C</strain>
    </source>
</reference>
<sequence>MAIASFDGVHGIYATSNTGTPALNVDGTALINGKLSGTHIVDTFTNASGQRLTAGDVVKLKGTPVTRFRGQQNKAPIAEVTLTDRENDTLAIGIVDGKAFRDNALPDTKLESESVFIEDGEDLYLVTLGVIC</sequence>
<accession>A0A951UUT2</accession>
<proteinExistence type="predicted"/>
<dbReference type="AlphaFoldDB" id="A0A951UUT2"/>
<dbReference type="Proteomes" id="UP000729701">
    <property type="component" value="Unassembled WGS sequence"/>
</dbReference>
<protein>
    <submittedName>
        <fullName evidence="1">Uncharacterized protein</fullName>
    </submittedName>
</protein>
<reference evidence="1" key="2">
    <citation type="journal article" date="2022" name="Microbiol. Resour. Announc.">
        <title>Metagenome Sequencing to Explore Phylogenomics of Terrestrial Cyanobacteria.</title>
        <authorList>
            <person name="Ward R.D."/>
            <person name="Stajich J.E."/>
            <person name="Johansen J.R."/>
            <person name="Huntemann M."/>
            <person name="Clum A."/>
            <person name="Foster B."/>
            <person name="Foster B."/>
            <person name="Roux S."/>
            <person name="Palaniappan K."/>
            <person name="Varghese N."/>
            <person name="Mukherjee S."/>
            <person name="Reddy T.B.K."/>
            <person name="Daum C."/>
            <person name="Copeland A."/>
            <person name="Chen I.A."/>
            <person name="Ivanova N.N."/>
            <person name="Kyrpides N.C."/>
            <person name="Shapiro N."/>
            <person name="Eloe-Fadrosh E.A."/>
            <person name="Pietrasiak N."/>
        </authorList>
    </citation>
    <scope>NUCLEOTIDE SEQUENCE</scope>
    <source>
        <strain evidence="1">GSE-NOS-MK-12-04C</strain>
    </source>
</reference>
<gene>
    <name evidence="1" type="ORF">KME60_12550</name>
</gene>
<evidence type="ECO:0000313" key="1">
    <source>
        <dbReference type="EMBL" id="MBW4668220.1"/>
    </source>
</evidence>